<dbReference type="AlphaFoldDB" id="A0A5P0ZTP5"/>
<evidence type="ECO:0000256" key="1">
    <source>
        <dbReference type="ARBA" id="ARBA00023125"/>
    </source>
</evidence>
<protein>
    <submittedName>
        <fullName evidence="3">Helix-turn-helix transcriptional regulator</fullName>
    </submittedName>
</protein>
<keyword evidence="4" id="KW-1185">Reference proteome</keyword>
<dbReference type="Gene3D" id="1.10.260.40">
    <property type="entry name" value="lambda repressor-like DNA-binding domains"/>
    <property type="match status" value="1"/>
</dbReference>
<sequence length="72" mass="8101">MNNKISVLRKSKGLTQTELAKKIGISRQYLRDIEIGKSVPSVSIAKGFSDFFNKSIDDIFFENNVVHGLQKT</sequence>
<reference evidence="3 4" key="1">
    <citation type="journal article" date="2019" name="Syst. Appl. Microbiol.">
        <title>Polyphasic characterization of two novel Lactobacillus spp. isolated from blown salami packages: Description of Lactobacillus halodurans sp. nov. and Lactobacillus salsicarnum sp. nov.</title>
        <authorList>
            <person name="Schuster J.A."/>
            <person name="Klingl A."/>
            <person name="Vogel R.F."/>
            <person name="Ehrmann M.A."/>
        </authorList>
    </citation>
    <scope>NUCLEOTIDE SEQUENCE [LARGE SCALE GENOMIC DNA]</scope>
    <source>
        <strain evidence="3 4">TMW 1.1920</strain>
    </source>
</reference>
<dbReference type="InterPro" id="IPR010982">
    <property type="entry name" value="Lambda_DNA-bd_dom_sf"/>
</dbReference>
<comment type="caution">
    <text evidence="3">The sequence shown here is derived from an EMBL/GenBank/DDBJ whole genome shotgun (WGS) entry which is preliminary data.</text>
</comment>
<evidence type="ECO:0000313" key="3">
    <source>
        <dbReference type="EMBL" id="MQS96377.1"/>
    </source>
</evidence>
<proteinExistence type="predicted"/>
<dbReference type="Pfam" id="PF01381">
    <property type="entry name" value="HTH_3"/>
    <property type="match status" value="1"/>
</dbReference>
<evidence type="ECO:0000313" key="4">
    <source>
        <dbReference type="Proteomes" id="UP000371423"/>
    </source>
</evidence>
<name>A0A5P0ZTP5_9LACO</name>
<keyword evidence="1" id="KW-0238">DNA-binding</keyword>
<dbReference type="CDD" id="cd00093">
    <property type="entry name" value="HTH_XRE"/>
    <property type="match status" value="1"/>
</dbReference>
<dbReference type="SMART" id="SM00530">
    <property type="entry name" value="HTH_XRE"/>
    <property type="match status" value="1"/>
</dbReference>
<dbReference type="SUPFAM" id="SSF47413">
    <property type="entry name" value="lambda repressor-like DNA-binding domains"/>
    <property type="match status" value="1"/>
</dbReference>
<dbReference type="PANTHER" id="PTHR46558">
    <property type="entry name" value="TRACRIPTIONAL REGULATORY PROTEIN-RELATED-RELATED"/>
    <property type="match status" value="1"/>
</dbReference>
<dbReference type="Proteomes" id="UP000371423">
    <property type="component" value="Unassembled WGS sequence"/>
</dbReference>
<feature type="domain" description="HTH cro/C1-type" evidence="2">
    <location>
        <begin position="5"/>
        <end position="59"/>
    </location>
</feature>
<gene>
    <name evidence="3" type="ORF">FHL05_00520</name>
</gene>
<dbReference type="InterPro" id="IPR001387">
    <property type="entry name" value="Cro/C1-type_HTH"/>
</dbReference>
<dbReference type="PANTHER" id="PTHR46558:SF4">
    <property type="entry name" value="DNA-BIDING PHAGE PROTEIN"/>
    <property type="match status" value="1"/>
</dbReference>
<dbReference type="EMBL" id="VDFO01000001">
    <property type="protein sequence ID" value="MQS96377.1"/>
    <property type="molecule type" value="Genomic_DNA"/>
</dbReference>
<dbReference type="OrthoDB" id="9805856at2"/>
<evidence type="ECO:0000259" key="2">
    <source>
        <dbReference type="PROSITE" id="PS50943"/>
    </source>
</evidence>
<organism evidence="3 4">
    <name type="scientific">Companilactobacillus halodurans</name>
    <dbReference type="NCBI Taxonomy" id="2584183"/>
    <lineage>
        <taxon>Bacteria</taxon>
        <taxon>Bacillati</taxon>
        <taxon>Bacillota</taxon>
        <taxon>Bacilli</taxon>
        <taxon>Lactobacillales</taxon>
        <taxon>Lactobacillaceae</taxon>
        <taxon>Companilactobacillus</taxon>
    </lineage>
</organism>
<dbReference type="GO" id="GO:0003677">
    <property type="term" value="F:DNA binding"/>
    <property type="evidence" value="ECO:0007669"/>
    <property type="project" value="UniProtKB-KW"/>
</dbReference>
<dbReference type="RefSeq" id="WP_153521777.1">
    <property type="nucleotide sequence ID" value="NZ_VDFO01000001.1"/>
</dbReference>
<accession>A0A5P0ZTP5</accession>
<dbReference type="PROSITE" id="PS50943">
    <property type="entry name" value="HTH_CROC1"/>
    <property type="match status" value="1"/>
</dbReference>